<dbReference type="Proteomes" id="UP000198598">
    <property type="component" value="Unassembled WGS sequence"/>
</dbReference>
<feature type="chain" id="PRO_5011594949" evidence="2">
    <location>
        <begin position="23"/>
        <end position="63"/>
    </location>
</feature>
<dbReference type="RefSeq" id="WP_093833804.1">
    <property type="nucleotide sequence ID" value="NZ_FOLQ01000026.1"/>
</dbReference>
<organism evidence="3 4">
    <name type="scientific">Spirosoma endophyticum</name>
    <dbReference type="NCBI Taxonomy" id="662367"/>
    <lineage>
        <taxon>Bacteria</taxon>
        <taxon>Pseudomonadati</taxon>
        <taxon>Bacteroidota</taxon>
        <taxon>Cytophagia</taxon>
        <taxon>Cytophagales</taxon>
        <taxon>Cytophagaceae</taxon>
        <taxon>Spirosoma</taxon>
    </lineage>
</organism>
<feature type="signal peptide" evidence="2">
    <location>
        <begin position="1"/>
        <end position="22"/>
    </location>
</feature>
<keyword evidence="4" id="KW-1185">Reference proteome</keyword>
<reference evidence="3 4" key="1">
    <citation type="submission" date="2016-10" db="EMBL/GenBank/DDBJ databases">
        <authorList>
            <person name="de Groot N.N."/>
        </authorList>
    </citation>
    <scope>NUCLEOTIDE SEQUENCE [LARGE SCALE GENOMIC DNA]</scope>
    <source>
        <strain evidence="3 4">DSM 26130</strain>
    </source>
</reference>
<keyword evidence="2" id="KW-0732">Signal</keyword>
<evidence type="ECO:0000256" key="2">
    <source>
        <dbReference type="SAM" id="SignalP"/>
    </source>
</evidence>
<evidence type="ECO:0000256" key="1">
    <source>
        <dbReference type="SAM" id="MobiDB-lite"/>
    </source>
</evidence>
<feature type="compositionally biased region" description="Low complexity" evidence="1">
    <location>
        <begin position="29"/>
        <end position="53"/>
    </location>
</feature>
<sequence>MKKLIWMAAIAVTVLTGNAALANSPSQDKPVSTTTTTTKKSTPVKATTSSTKSTHSKHVKKAG</sequence>
<gene>
    <name evidence="3" type="ORF">SAMN05216167_12620</name>
</gene>
<dbReference type="AlphaFoldDB" id="A0A1I2FJI8"/>
<evidence type="ECO:0000313" key="3">
    <source>
        <dbReference type="EMBL" id="SFF04938.1"/>
    </source>
</evidence>
<feature type="region of interest" description="Disordered" evidence="1">
    <location>
        <begin position="21"/>
        <end position="63"/>
    </location>
</feature>
<protein>
    <submittedName>
        <fullName evidence="3">Uncharacterized protein</fullName>
    </submittedName>
</protein>
<accession>A0A1I2FJI8</accession>
<proteinExistence type="predicted"/>
<feature type="compositionally biased region" description="Basic residues" evidence="1">
    <location>
        <begin position="54"/>
        <end position="63"/>
    </location>
</feature>
<name>A0A1I2FJI8_9BACT</name>
<dbReference type="STRING" id="662367.SAMN05216167_12620"/>
<evidence type="ECO:0000313" key="4">
    <source>
        <dbReference type="Proteomes" id="UP000198598"/>
    </source>
</evidence>
<dbReference type="EMBL" id="FOLQ01000026">
    <property type="protein sequence ID" value="SFF04938.1"/>
    <property type="molecule type" value="Genomic_DNA"/>
</dbReference>